<dbReference type="PANTHER" id="PTHR46214:SF17">
    <property type="entry name" value="E3 UBIQUITIN-PROTEIN LIGASE MARCH-RELATED"/>
    <property type="match status" value="1"/>
</dbReference>
<dbReference type="STRING" id="3880.G7LJG2"/>
<protein>
    <recommendedName>
        <fullName evidence="4">RING/FYVE/PHD zinc finger protein</fullName>
    </recommendedName>
</protein>
<gene>
    <name evidence="1" type="ordered locus">MTR_8g086580</name>
</gene>
<proteinExistence type="predicted"/>
<keyword evidence="3" id="KW-1185">Reference proteome</keyword>
<dbReference type="HOGENOM" id="CLU_1770836_0_0_1"/>
<reference evidence="2" key="3">
    <citation type="submission" date="2015-04" db="UniProtKB">
        <authorList>
            <consortium name="EnsemblPlants"/>
        </authorList>
    </citation>
    <scope>IDENTIFICATION</scope>
    <source>
        <strain evidence="2">cv. Jemalong A17</strain>
    </source>
</reference>
<dbReference type="PaxDb" id="3880-AET04267"/>
<accession>G7LJG2</accession>
<dbReference type="EnsemblPlants" id="AET04267">
    <property type="protein sequence ID" value="AET04267"/>
    <property type="gene ID" value="MTR_8g086580"/>
</dbReference>
<reference evidence="1 3" key="2">
    <citation type="journal article" date="2014" name="BMC Genomics">
        <title>An improved genome release (version Mt4.0) for the model legume Medicago truncatula.</title>
        <authorList>
            <person name="Tang H."/>
            <person name="Krishnakumar V."/>
            <person name="Bidwell S."/>
            <person name="Rosen B."/>
            <person name="Chan A."/>
            <person name="Zhou S."/>
            <person name="Gentzbittel L."/>
            <person name="Childs K.L."/>
            <person name="Yandell M."/>
            <person name="Gundlach H."/>
            <person name="Mayer K.F."/>
            <person name="Schwartz D.C."/>
            <person name="Town C.D."/>
        </authorList>
    </citation>
    <scope>GENOME REANNOTATION</scope>
    <source>
        <strain evidence="2 3">cv. Jemalong A17</strain>
    </source>
</reference>
<evidence type="ECO:0000313" key="3">
    <source>
        <dbReference type="Proteomes" id="UP000002051"/>
    </source>
</evidence>
<reference evidence="1 3" key="1">
    <citation type="journal article" date="2011" name="Nature">
        <title>The Medicago genome provides insight into the evolution of rhizobial symbioses.</title>
        <authorList>
            <person name="Young N.D."/>
            <person name="Debelle F."/>
            <person name="Oldroyd G.E."/>
            <person name="Geurts R."/>
            <person name="Cannon S.B."/>
            <person name="Udvardi M.K."/>
            <person name="Benedito V.A."/>
            <person name="Mayer K.F."/>
            <person name="Gouzy J."/>
            <person name="Schoof H."/>
            <person name="Van de Peer Y."/>
            <person name="Proost S."/>
            <person name="Cook D.R."/>
            <person name="Meyers B.C."/>
            <person name="Spannagl M."/>
            <person name="Cheung F."/>
            <person name="De Mita S."/>
            <person name="Krishnakumar V."/>
            <person name="Gundlach H."/>
            <person name="Zhou S."/>
            <person name="Mudge J."/>
            <person name="Bharti A.K."/>
            <person name="Murray J.D."/>
            <person name="Naoumkina M.A."/>
            <person name="Rosen B."/>
            <person name="Silverstein K.A."/>
            <person name="Tang H."/>
            <person name="Rombauts S."/>
            <person name="Zhao P.X."/>
            <person name="Zhou P."/>
            <person name="Barbe V."/>
            <person name="Bardou P."/>
            <person name="Bechner M."/>
            <person name="Bellec A."/>
            <person name="Berger A."/>
            <person name="Berges H."/>
            <person name="Bidwell S."/>
            <person name="Bisseling T."/>
            <person name="Choisne N."/>
            <person name="Couloux A."/>
            <person name="Denny R."/>
            <person name="Deshpande S."/>
            <person name="Dai X."/>
            <person name="Doyle J.J."/>
            <person name="Dudez A.M."/>
            <person name="Farmer A.D."/>
            <person name="Fouteau S."/>
            <person name="Franken C."/>
            <person name="Gibelin C."/>
            <person name="Gish J."/>
            <person name="Goldstein S."/>
            <person name="Gonzalez A.J."/>
            <person name="Green P.J."/>
            <person name="Hallab A."/>
            <person name="Hartog M."/>
            <person name="Hua A."/>
            <person name="Humphray S.J."/>
            <person name="Jeong D.H."/>
            <person name="Jing Y."/>
            <person name="Jocker A."/>
            <person name="Kenton S.M."/>
            <person name="Kim D.J."/>
            <person name="Klee K."/>
            <person name="Lai H."/>
            <person name="Lang C."/>
            <person name="Lin S."/>
            <person name="Macmil S.L."/>
            <person name="Magdelenat G."/>
            <person name="Matthews L."/>
            <person name="McCorrison J."/>
            <person name="Monaghan E.L."/>
            <person name="Mun J.H."/>
            <person name="Najar F.Z."/>
            <person name="Nicholson C."/>
            <person name="Noirot C."/>
            <person name="O'Bleness M."/>
            <person name="Paule C.R."/>
            <person name="Poulain J."/>
            <person name="Prion F."/>
            <person name="Qin B."/>
            <person name="Qu C."/>
            <person name="Retzel E.F."/>
            <person name="Riddle C."/>
            <person name="Sallet E."/>
            <person name="Samain S."/>
            <person name="Samson N."/>
            <person name="Sanders I."/>
            <person name="Saurat O."/>
            <person name="Scarpelli C."/>
            <person name="Schiex T."/>
            <person name="Segurens B."/>
            <person name="Severin A.J."/>
            <person name="Sherrier D.J."/>
            <person name="Shi R."/>
            <person name="Sims S."/>
            <person name="Singer S.R."/>
            <person name="Sinharoy S."/>
            <person name="Sterck L."/>
            <person name="Viollet A."/>
            <person name="Wang B.B."/>
            <person name="Wang K."/>
            <person name="Wang M."/>
            <person name="Wang X."/>
            <person name="Warfsmann J."/>
            <person name="Weissenbach J."/>
            <person name="White D.D."/>
            <person name="White J.D."/>
            <person name="Wiley G.B."/>
            <person name="Wincker P."/>
            <person name="Xing Y."/>
            <person name="Yang L."/>
            <person name="Yao Z."/>
            <person name="Ying F."/>
            <person name="Zhai J."/>
            <person name="Zhou L."/>
            <person name="Zuber A."/>
            <person name="Denarie J."/>
            <person name="Dixon R.A."/>
            <person name="May G.D."/>
            <person name="Schwartz D.C."/>
            <person name="Rogers J."/>
            <person name="Quetier F."/>
            <person name="Town C.D."/>
            <person name="Roe B.A."/>
        </authorList>
    </citation>
    <scope>NUCLEOTIDE SEQUENCE [LARGE SCALE GENOMIC DNA]</scope>
    <source>
        <strain evidence="1">A17</strain>
        <strain evidence="2 3">cv. Jemalong A17</strain>
    </source>
</reference>
<accession>A0A0C3Y4S4</accession>
<name>G7LJG2_MEDTR</name>
<evidence type="ECO:0008006" key="4">
    <source>
        <dbReference type="Google" id="ProtNLM"/>
    </source>
</evidence>
<evidence type="ECO:0000313" key="2">
    <source>
        <dbReference type="EnsemblPlants" id="AET04267"/>
    </source>
</evidence>
<dbReference type="PANTHER" id="PTHR46214">
    <property type="entry name" value="ZINC FINGER, RING-CH-TYPE"/>
    <property type="match status" value="1"/>
</dbReference>
<organism evidence="1 3">
    <name type="scientific">Medicago truncatula</name>
    <name type="common">Barrel medic</name>
    <name type="synonym">Medicago tribuloides</name>
    <dbReference type="NCBI Taxonomy" id="3880"/>
    <lineage>
        <taxon>Eukaryota</taxon>
        <taxon>Viridiplantae</taxon>
        <taxon>Streptophyta</taxon>
        <taxon>Embryophyta</taxon>
        <taxon>Tracheophyta</taxon>
        <taxon>Spermatophyta</taxon>
        <taxon>Magnoliopsida</taxon>
        <taxon>eudicotyledons</taxon>
        <taxon>Gunneridae</taxon>
        <taxon>Pentapetalae</taxon>
        <taxon>rosids</taxon>
        <taxon>fabids</taxon>
        <taxon>Fabales</taxon>
        <taxon>Fabaceae</taxon>
        <taxon>Papilionoideae</taxon>
        <taxon>50 kb inversion clade</taxon>
        <taxon>NPAAA clade</taxon>
        <taxon>Hologalegina</taxon>
        <taxon>IRL clade</taxon>
        <taxon>Trifolieae</taxon>
        <taxon>Medicago</taxon>
    </lineage>
</organism>
<sequence length="147" mass="16167">MLQDRNSEENCNDLVLNEELKEKHLEVRGQNIGGDQGASYNHLSNSGNKEALETCDIIDSPAQVECLAMVEIIENWKLKLMNQDCTKISHLDSEQPLEASQATAVGTPHSANKNTDLIMLGGCACKDELGIARSHCAEAWFKIKGNK</sequence>
<dbReference type="Proteomes" id="UP000002051">
    <property type="component" value="Chromosome 8"/>
</dbReference>
<evidence type="ECO:0000313" key="1">
    <source>
        <dbReference type="EMBL" id="AET04267.2"/>
    </source>
</evidence>
<dbReference type="AlphaFoldDB" id="G7LJG2"/>
<dbReference type="EMBL" id="CM001224">
    <property type="protein sequence ID" value="AET04267.2"/>
    <property type="molecule type" value="Genomic_DNA"/>
</dbReference>